<dbReference type="OrthoDB" id="31247at2157"/>
<gene>
    <name evidence="1" type="ORF">CM19_05720</name>
</gene>
<dbReference type="SUPFAM" id="SSF159659">
    <property type="entry name" value="Cgl1923-like"/>
    <property type="match status" value="1"/>
</dbReference>
<name>A0A031LMM4_9CREN</name>
<organism evidence="1 2">
    <name type="scientific">Candidatus Acidianus copahuensis</name>
    <dbReference type="NCBI Taxonomy" id="1160895"/>
    <lineage>
        <taxon>Archaea</taxon>
        <taxon>Thermoproteota</taxon>
        <taxon>Thermoprotei</taxon>
        <taxon>Sulfolobales</taxon>
        <taxon>Sulfolobaceae</taxon>
        <taxon>Acidianus</taxon>
    </lineage>
</organism>
<dbReference type="Gene3D" id="3.40.50.10900">
    <property type="entry name" value="PAC-like subunit"/>
    <property type="match status" value="1"/>
</dbReference>
<dbReference type="RefSeq" id="WP_048099399.1">
    <property type="nucleotide sequence ID" value="NZ_JFZT01000039.1"/>
</dbReference>
<proteinExistence type="predicted"/>
<dbReference type="EMBL" id="JFZT01000039">
    <property type="protein sequence ID" value="EZQ06868.1"/>
    <property type="molecule type" value="Genomic_DNA"/>
</dbReference>
<keyword evidence="2" id="KW-1185">Reference proteome</keyword>
<dbReference type="InterPro" id="IPR019151">
    <property type="entry name" value="Proteasome_assmbl_chaperone_2"/>
</dbReference>
<keyword evidence="1" id="KW-0436">Ligase</keyword>
<dbReference type="GO" id="GO:0016874">
    <property type="term" value="F:ligase activity"/>
    <property type="evidence" value="ECO:0007669"/>
    <property type="project" value="UniProtKB-KW"/>
</dbReference>
<dbReference type="AlphaFoldDB" id="A0A031LMM4"/>
<dbReference type="InterPro" id="IPR038389">
    <property type="entry name" value="PSMG2_sf"/>
</dbReference>
<dbReference type="PANTHER" id="PTHR35610">
    <property type="entry name" value="3-ISOPROPYLMALATE DEHYDRATASE-RELATED"/>
    <property type="match status" value="1"/>
</dbReference>
<sequence length="248" mass="27590">MPDEFQVKEDYIPSISKPNYLLIGIPDAGLVGEIATEFLIEKMNLREFGYLYSRKYIPPIMHVEGGVARSPVKLYHSSNFIVLHSWTALPASSMYPIAEFITDYAQKYNVGTIISITGVPIPNRLDVEKPTAYWIANSSDVSTELEKSDLMKKFGDGYISGPYAPILQVSSLKGLRNFVVVVESFLDIPDPEASAVALNVISKYIGFSIDVSSLLQEAEDIRSKIKGLMEQTKKELPSYSSSRPMSYA</sequence>
<evidence type="ECO:0000313" key="2">
    <source>
        <dbReference type="Proteomes" id="UP000024332"/>
    </source>
</evidence>
<evidence type="ECO:0000313" key="1">
    <source>
        <dbReference type="EMBL" id="EZQ06868.1"/>
    </source>
</evidence>
<dbReference type="Proteomes" id="UP000024332">
    <property type="component" value="Unassembled WGS sequence"/>
</dbReference>
<reference evidence="1 2" key="1">
    <citation type="submission" date="2014-03" db="EMBL/GenBank/DDBJ databases">
        <title>Draft genome sequence of the novel thermoacidophilic archaea Acidianus copahuensis ALE1 strain, isolated from Copahue volcanic area in Neuquen Argentina.</title>
        <authorList>
            <person name="Urbieta M.S."/>
            <person name="Rascovan N."/>
            <person name="Castro C."/>
            <person name="Revale S."/>
            <person name="Giaveno M.A."/>
            <person name="Vazquez M.P."/>
            <person name="Donati E.R."/>
        </authorList>
    </citation>
    <scope>NUCLEOTIDE SEQUENCE [LARGE SCALE GENOMIC DNA]</scope>
    <source>
        <strain evidence="1 2">ALE1</strain>
    </source>
</reference>
<comment type="caution">
    <text evidence="1">The sequence shown here is derived from an EMBL/GenBank/DDBJ whole genome shotgun (WGS) entry which is preliminary data.</text>
</comment>
<accession>A0A031LMM4</accession>
<dbReference type="Pfam" id="PF09754">
    <property type="entry name" value="PAC2"/>
    <property type="match status" value="1"/>
</dbReference>
<dbReference type="STRING" id="1160895.CM19_05720"/>
<dbReference type="PANTHER" id="PTHR35610:SF3">
    <property type="entry name" value="PROTEASOME ASSEMBLY CHAPERONE FAMILY PROTEIN"/>
    <property type="match status" value="1"/>
</dbReference>
<protein>
    <submittedName>
        <fullName evidence="1">Carboxylate--amine ligase</fullName>
    </submittedName>
</protein>